<gene>
    <name evidence="2" type="ORF">OIU83_02435</name>
</gene>
<comment type="caution">
    <text evidence="2">The sequence shown here is derived from an EMBL/GenBank/DDBJ whole genome shotgun (WGS) entry which is preliminary data.</text>
</comment>
<proteinExistence type="predicted"/>
<evidence type="ECO:0000313" key="2">
    <source>
        <dbReference type="EMBL" id="MCV9926494.1"/>
    </source>
</evidence>
<accession>A0A9X2YTF6</accession>
<name>A0A9X2YTF6_9FLAO</name>
<dbReference type="Proteomes" id="UP001151079">
    <property type="component" value="Unassembled WGS sequence"/>
</dbReference>
<feature type="chain" id="PRO_5040765781" description="Nicotinate-nucleotide adenylyltransferase" evidence="1">
    <location>
        <begin position="20"/>
        <end position="176"/>
    </location>
</feature>
<dbReference type="RefSeq" id="WP_264204693.1">
    <property type="nucleotide sequence ID" value="NZ_JAOZEW010000002.1"/>
</dbReference>
<sequence>MKTFLFLLLFFSLTTNSFAQDENITRSKEGEIKMIDLPAVVIKSVGKDFSIYLPDRNPDENVRALQEKFISYNLGKDYEGYDEYLVVLEDPKGSLSATYNKNGKLTHVIENYENVQLPGKVIYSIYKEYPGWTIVKDKFLYTQKEGDIEKKEYNLKIKKDNSILKIVVKSNGEIIK</sequence>
<reference evidence="2" key="1">
    <citation type="submission" date="2022-10" db="EMBL/GenBank/DDBJ databases">
        <title>Two novel species of Flavobacterium.</title>
        <authorList>
            <person name="Liu Q."/>
            <person name="Xin Y.-H."/>
        </authorList>
    </citation>
    <scope>NUCLEOTIDE SEQUENCE</scope>
    <source>
        <strain evidence="2">LS1R49</strain>
    </source>
</reference>
<keyword evidence="1" id="KW-0732">Signal</keyword>
<dbReference type="EMBL" id="JAOZEW010000002">
    <property type="protein sequence ID" value="MCV9926494.1"/>
    <property type="molecule type" value="Genomic_DNA"/>
</dbReference>
<organism evidence="2 3">
    <name type="scientific">Flavobacterium shii</name>
    <dbReference type="NCBI Taxonomy" id="2987687"/>
    <lineage>
        <taxon>Bacteria</taxon>
        <taxon>Pseudomonadati</taxon>
        <taxon>Bacteroidota</taxon>
        <taxon>Flavobacteriia</taxon>
        <taxon>Flavobacteriales</taxon>
        <taxon>Flavobacteriaceae</taxon>
        <taxon>Flavobacterium</taxon>
    </lineage>
</organism>
<evidence type="ECO:0000313" key="3">
    <source>
        <dbReference type="Proteomes" id="UP001151079"/>
    </source>
</evidence>
<feature type="signal peptide" evidence="1">
    <location>
        <begin position="1"/>
        <end position="19"/>
    </location>
</feature>
<protein>
    <recommendedName>
        <fullName evidence="4">Nicotinate-nucleotide adenylyltransferase</fullName>
    </recommendedName>
</protein>
<keyword evidence="3" id="KW-1185">Reference proteome</keyword>
<evidence type="ECO:0008006" key="4">
    <source>
        <dbReference type="Google" id="ProtNLM"/>
    </source>
</evidence>
<evidence type="ECO:0000256" key="1">
    <source>
        <dbReference type="SAM" id="SignalP"/>
    </source>
</evidence>
<dbReference type="SUPFAM" id="SSF160574">
    <property type="entry name" value="BT0923-like"/>
    <property type="match status" value="1"/>
</dbReference>
<dbReference type="AlphaFoldDB" id="A0A9X2YTF6"/>